<dbReference type="RefSeq" id="WP_178934093.1">
    <property type="nucleotide sequence ID" value="NZ_JACBAZ010000009.1"/>
</dbReference>
<organism evidence="2 3">
    <name type="scientific">Oceaniferula marina</name>
    <dbReference type="NCBI Taxonomy" id="2748318"/>
    <lineage>
        <taxon>Bacteria</taxon>
        <taxon>Pseudomonadati</taxon>
        <taxon>Verrucomicrobiota</taxon>
        <taxon>Verrucomicrobiia</taxon>
        <taxon>Verrucomicrobiales</taxon>
        <taxon>Verrucomicrobiaceae</taxon>
        <taxon>Oceaniferula</taxon>
    </lineage>
</organism>
<proteinExistence type="predicted"/>
<protein>
    <submittedName>
        <fullName evidence="2">Uncharacterized protein</fullName>
    </submittedName>
</protein>
<gene>
    <name evidence="2" type="ORF">HW115_16665</name>
</gene>
<feature type="region of interest" description="Disordered" evidence="1">
    <location>
        <begin position="105"/>
        <end position="143"/>
    </location>
</feature>
<comment type="caution">
    <text evidence="2">The sequence shown here is derived from an EMBL/GenBank/DDBJ whole genome shotgun (WGS) entry which is preliminary data.</text>
</comment>
<dbReference type="Proteomes" id="UP000557872">
    <property type="component" value="Unassembled WGS sequence"/>
</dbReference>
<dbReference type="AlphaFoldDB" id="A0A851GQI7"/>
<evidence type="ECO:0000313" key="3">
    <source>
        <dbReference type="Proteomes" id="UP000557872"/>
    </source>
</evidence>
<sequence length="264" mass="29986">MFRCLIILGLSFAISGGWLLAQEKEKLLAVTLWDSPGDGKSFYWRSDQDSELKGIELAPMKRSKPLSTEASELHFYIKQDGEPRKLGTVKLADAPDHALVILKLEDEVKQEDEEKPEEGETQDEEVTPEEEVKQDEEPQQSGCEIVVIPDNPKDLPYGSYYFYNHSELPLDGKLGEEEFRLEPGKGIHVAPDAKNGEALSFELAYEKEGKKKFLVRNTFHYKTKKYLVLLFDEETSSSGRVRLESKGLVAFQPDEEEQEVDPES</sequence>
<name>A0A851GQI7_9BACT</name>
<evidence type="ECO:0000256" key="1">
    <source>
        <dbReference type="SAM" id="MobiDB-lite"/>
    </source>
</evidence>
<dbReference type="EMBL" id="JACBAZ010000009">
    <property type="protein sequence ID" value="NWK57257.1"/>
    <property type="molecule type" value="Genomic_DNA"/>
</dbReference>
<feature type="compositionally biased region" description="Acidic residues" evidence="1">
    <location>
        <begin position="108"/>
        <end position="138"/>
    </location>
</feature>
<accession>A0A851GQI7</accession>
<keyword evidence="3" id="KW-1185">Reference proteome</keyword>
<reference evidence="2 3" key="1">
    <citation type="submission" date="2020-07" db="EMBL/GenBank/DDBJ databases">
        <title>Roseicoccus Jingziensis gen. nov., sp. nov., isolated from coastal seawater.</title>
        <authorList>
            <person name="Feng X."/>
        </authorList>
    </citation>
    <scope>NUCLEOTIDE SEQUENCE [LARGE SCALE GENOMIC DNA]</scope>
    <source>
        <strain evidence="2 3">N1E253</strain>
    </source>
</reference>
<evidence type="ECO:0000313" key="2">
    <source>
        <dbReference type="EMBL" id="NWK57257.1"/>
    </source>
</evidence>